<evidence type="ECO:0000256" key="4">
    <source>
        <dbReference type="ARBA" id="ARBA00022692"/>
    </source>
</evidence>
<proteinExistence type="inferred from homology"/>
<evidence type="ECO:0000256" key="9">
    <source>
        <dbReference type="ARBA" id="ARBA00023136"/>
    </source>
</evidence>
<dbReference type="EMBL" id="JAODUP010000120">
    <property type="protein sequence ID" value="KAK2161151.1"/>
    <property type="molecule type" value="Genomic_DNA"/>
</dbReference>
<evidence type="ECO:0000259" key="11">
    <source>
        <dbReference type="PROSITE" id="PS50893"/>
    </source>
</evidence>
<evidence type="ECO:0000256" key="6">
    <source>
        <dbReference type="ARBA" id="ARBA00022741"/>
    </source>
</evidence>
<sequence>MVHFLRQYALLMWRQWIEVKRNVLWTIIQVGLPGFFAVLLLAIVRINALVEDYDRTTWLSFRISDRLPLGLKPQQCNGSKPRLFTLTYVPNNTVMYQVMKSVTDRLSLDVNGTAFGFVSEEQLEQYLQEMDSCSRTHILAAVVMTSEFSNNKLSENMSYKLRLLSEIRIGSFGVTSLADWHTGLSFPGYSVVGPRQKSRRNGGLPDYYGQGFLTLQRAIDFALIAHHNQTAAQRLDRVTIRLKRHAYPAYREDTFLNILNAELPLLIFFSYFFCVPNIAMEIGVEKERRQREFGKLHGLRCSAADGAFFTRYFIIYTVSAAINTLFLYLPTKYGAILNYTSASVIFVLLVLYSTVMIIFTFFVSAFFDKAVNGVLATGALMLISYIPFFYLQFHLNQFSASVRLWTSLSPGLTLAYSGHYIAAIEGRGVGAHWCAINVPLNPEINHTILHCFLFFILDMFIYGIMAWYLDNTLPREHGIPSPLRFIFTQLENGVGFKNERSFCVDIFYIRKKQFWCRTHPKRVRTEPSPSFIGDDFEDYDSGLEVGIQMRNLVKKYSNEDKAVISGISLDAQHGQITALVGRNGCGKTTIISLLTGFRKSGSGEIYINGYRLNSNPEYARSSLGYCPQDYILYDIMTVREHLLFYGQLKGVNKKVTDEMERYVKFLHLENSRHIQARHLSEAQRRKLAIAIAFIADSKANGMDPVAKRQVWEFIRRAKTNRTIFLATQSMEEALALADRIAIMADGAILTCGSPTFIKRNFGDEYTVFVVSKPACDRKSIVNIIKTEVPSAQLQLSFGRQLFFTVPRSGFRYFLGMLTYLEKNMDSLKILNFKAGISTIEDVFINLIEYLYLPISPPAITNGMINHKLCLQRFNAIFHQRVITSVRNLGYFLVHIFLVVLFVVAGCSIVVASPKLRELPPYSLHLNRFHQPSAPYLLRDPNISVIDELGEKYRKVLKDTKAADSPLVNDVPWFANDTNMDDYLLWNGEQDMDHYVHDLLTAATFSDGALRTTLTGHFNNEAYHTSAISLNLISNTLVKYLLGDSYSIRPTNHPLPRDERLTLDDMFSPNVADALVLAFCIMFGFVFLTSSFTTVIVEQRKSGLKRSQHMCGVTAGLFWCSTFVWDYIVLLICGLITTCILLAFQLDAYTSCEGFGALLSGFFLYGWAAIPLNYVLTFLFNEPAAAYGWITAIQNCCSTAVLIAVGILAMPALHLERESLMTEWILYGVLPHYALQNIIVDIATNARNKQYCTVNIPAINMSRTEICQSQPNFEGACCPDKCGNYCMPYHESVFNFSYPGIGRGLTFMTIQGLLFFGILAFIESNLVYVIRGRIAKKRAKTEKHVENDLLEVAGDEIASFDLSKQYGMTRAVSRLTFGVSQGDVLVAVGVNGAGKSSLLKLLTGEESVTGGDALISGVRISQNKNRFLGYCPQRIQLPYNMTVREVLVLYAHLRGLGPRIIQDITDKLLVNLDLIQQAGKNIVHLSDGTKRILSTAIALIGEPAVVLLDEPVVGLDPVSKARVWETLNDSVCSENIAIIITSRSMDECFPVARRIAVLVNGYIRALDTVDSLAGSYSDGYTLVVVIDPSSLGRKGTTQNTIKLFKGYIKMSLPEAKLNVQDPRTGLLIYKVTNSTQFSEVLEKIENAKDKYHIVDYSLSFVSLEQEFLRGFSQTGKKLIGDSINVNTCNHNMETKEGHEVDSFTIMTRSCTAVESRNCGNYEFVNTIALEHFQEETRL</sequence>
<dbReference type="PANTHER" id="PTHR19229:SF36">
    <property type="entry name" value="ATP-BINDING CASSETTE SUB-FAMILY A MEMBER 2"/>
    <property type="match status" value="1"/>
</dbReference>
<comment type="similarity">
    <text evidence="2">Belongs to the ABC transporter superfamily. ABCA family.</text>
</comment>
<keyword evidence="13" id="KW-1185">Reference proteome</keyword>
<feature type="transmembrane region" description="Helical" evidence="10">
    <location>
        <begin position="22"/>
        <end position="44"/>
    </location>
</feature>
<evidence type="ECO:0000313" key="13">
    <source>
        <dbReference type="Proteomes" id="UP001208570"/>
    </source>
</evidence>
<feature type="transmembrane region" description="Helical" evidence="10">
    <location>
        <begin position="305"/>
        <end position="329"/>
    </location>
</feature>
<dbReference type="SUPFAM" id="SSF52540">
    <property type="entry name" value="P-loop containing nucleoside triphosphate hydrolases"/>
    <property type="match status" value="2"/>
</dbReference>
<keyword evidence="5" id="KW-0677">Repeat</keyword>
<keyword evidence="9 10" id="KW-0472">Membrane</keyword>
<dbReference type="InterPro" id="IPR003593">
    <property type="entry name" value="AAA+_ATPase"/>
</dbReference>
<feature type="transmembrane region" description="Helical" evidence="10">
    <location>
        <begin position="1155"/>
        <end position="1179"/>
    </location>
</feature>
<dbReference type="Pfam" id="PF12698">
    <property type="entry name" value="ABC2_membrane_3"/>
    <property type="match status" value="2"/>
</dbReference>
<dbReference type="InterPro" id="IPR027417">
    <property type="entry name" value="P-loop_NTPase"/>
</dbReference>
<keyword evidence="7" id="KW-0067">ATP-binding</keyword>
<feature type="transmembrane region" description="Helical" evidence="10">
    <location>
        <begin position="1191"/>
        <end position="1212"/>
    </location>
</feature>
<evidence type="ECO:0000256" key="1">
    <source>
        <dbReference type="ARBA" id="ARBA00004141"/>
    </source>
</evidence>
<feature type="domain" description="ABC transporter" evidence="11">
    <location>
        <begin position="547"/>
        <end position="770"/>
    </location>
</feature>
<dbReference type="InterPro" id="IPR026082">
    <property type="entry name" value="ABCA"/>
</dbReference>
<reference evidence="12" key="1">
    <citation type="journal article" date="2023" name="Mol. Biol. Evol.">
        <title>Third-Generation Sequencing Reveals the Adaptive Role of the Epigenome in Three Deep-Sea Polychaetes.</title>
        <authorList>
            <person name="Perez M."/>
            <person name="Aroh O."/>
            <person name="Sun Y."/>
            <person name="Lan Y."/>
            <person name="Juniper S.K."/>
            <person name="Young C.R."/>
            <person name="Angers B."/>
            <person name="Qian P.Y."/>
        </authorList>
    </citation>
    <scope>NUCLEOTIDE SEQUENCE</scope>
    <source>
        <strain evidence="12">P08H-3</strain>
    </source>
</reference>
<feature type="transmembrane region" description="Helical" evidence="10">
    <location>
        <begin position="447"/>
        <end position="469"/>
    </location>
</feature>
<dbReference type="InterPro" id="IPR036259">
    <property type="entry name" value="MFS_trans_sf"/>
</dbReference>
<dbReference type="GO" id="GO:0005319">
    <property type="term" value="F:lipid transporter activity"/>
    <property type="evidence" value="ECO:0007669"/>
    <property type="project" value="TreeGrafter"/>
</dbReference>
<dbReference type="GO" id="GO:0005524">
    <property type="term" value="F:ATP binding"/>
    <property type="evidence" value="ECO:0007669"/>
    <property type="project" value="UniProtKB-KW"/>
</dbReference>
<dbReference type="GO" id="GO:0016020">
    <property type="term" value="C:membrane"/>
    <property type="evidence" value="ECO:0007669"/>
    <property type="project" value="UniProtKB-SubCell"/>
</dbReference>
<evidence type="ECO:0000256" key="10">
    <source>
        <dbReference type="SAM" id="Phobius"/>
    </source>
</evidence>
<feature type="transmembrane region" description="Helical" evidence="10">
    <location>
        <begin position="1304"/>
        <end position="1329"/>
    </location>
</feature>
<keyword evidence="4 10" id="KW-0812">Transmembrane</keyword>
<keyword evidence="8 10" id="KW-1133">Transmembrane helix</keyword>
<feature type="domain" description="ABC transporter" evidence="11">
    <location>
        <begin position="1356"/>
        <end position="1584"/>
    </location>
</feature>
<dbReference type="InterPro" id="IPR003439">
    <property type="entry name" value="ABC_transporter-like_ATP-bd"/>
</dbReference>
<dbReference type="Gene3D" id="3.40.50.300">
    <property type="entry name" value="P-loop containing nucleotide triphosphate hydrolases"/>
    <property type="match status" value="2"/>
</dbReference>
<dbReference type="GO" id="GO:0016887">
    <property type="term" value="F:ATP hydrolysis activity"/>
    <property type="evidence" value="ECO:0007669"/>
    <property type="project" value="InterPro"/>
</dbReference>
<protein>
    <recommendedName>
        <fullName evidence="11">ABC transporter domain-containing protein</fullName>
    </recommendedName>
</protein>
<dbReference type="SMART" id="SM00382">
    <property type="entry name" value="AAA"/>
    <property type="match status" value="2"/>
</dbReference>
<feature type="transmembrane region" description="Helical" evidence="10">
    <location>
        <begin position="1116"/>
        <end position="1143"/>
    </location>
</feature>
<evidence type="ECO:0000313" key="12">
    <source>
        <dbReference type="EMBL" id="KAK2161151.1"/>
    </source>
</evidence>
<dbReference type="Pfam" id="PF00005">
    <property type="entry name" value="ABC_tran"/>
    <property type="match status" value="2"/>
</dbReference>
<feature type="transmembrane region" description="Helical" evidence="10">
    <location>
        <begin position="374"/>
        <end position="393"/>
    </location>
</feature>
<dbReference type="PANTHER" id="PTHR19229">
    <property type="entry name" value="ATP-BINDING CASSETTE TRANSPORTER SUBFAMILY A ABCA"/>
    <property type="match status" value="1"/>
</dbReference>
<feature type="transmembrane region" description="Helical" evidence="10">
    <location>
        <begin position="1073"/>
        <end position="1096"/>
    </location>
</feature>
<dbReference type="GO" id="GO:0140359">
    <property type="term" value="F:ABC-type transporter activity"/>
    <property type="evidence" value="ECO:0007669"/>
    <property type="project" value="InterPro"/>
</dbReference>
<evidence type="ECO:0000256" key="3">
    <source>
        <dbReference type="ARBA" id="ARBA00022448"/>
    </source>
</evidence>
<feature type="transmembrane region" description="Helical" evidence="10">
    <location>
        <begin position="888"/>
        <end position="911"/>
    </location>
</feature>
<comment type="subcellular location">
    <subcellularLocation>
        <location evidence="1">Membrane</location>
        <topology evidence="1">Multi-pass membrane protein</topology>
    </subcellularLocation>
</comment>
<feature type="transmembrane region" description="Helical" evidence="10">
    <location>
        <begin position="341"/>
        <end position="367"/>
    </location>
</feature>
<dbReference type="CDD" id="cd03263">
    <property type="entry name" value="ABC_subfamily_A"/>
    <property type="match status" value="1"/>
</dbReference>
<organism evidence="12 13">
    <name type="scientific">Paralvinella palmiformis</name>
    <dbReference type="NCBI Taxonomy" id="53620"/>
    <lineage>
        <taxon>Eukaryota</taxon>
        <taxon>Metazoa</taxon>
        <taxon>Spiralia</taxon>
        <taxon>Lophotrochozoa</taxon>
        <taxon>Annelida</taxon>
        <taxon>Polychaeta</taxon>
        <taxon>Sedentaria</taxon>
        <taxon>Canalipalpata</taxon>
        <taxon>Terebellida</taxon>
        <taxon>Terebelliformia</taxon>
        <taxon>Alvinellidae</taxon>
        <taxon>Paralvinella</taxon>
    </lineage>
</organism>
<name>A0AAD9JYA6_9ANNE</name>
<feature type="transmembrane region" description="Helical" evidence="10">
    <location>
        <begin position="263"/>
        <end position="284"/>
    </location>
</feature>
<keyword evidence="3" id="KW-0813">Transport</keyword>
<dbReference type="InterPro" id="IPR013525">
    <property type="entry name" value="ABC2_TM"/>
</dbReference>
<comment type="caution">
    <text evidence="12">The sequence shown here is derived from an EMBL/GenBank/DDBJ whole genome shotgun (WGS) entry which is preliminary data.</text>
</comment>
<evidence type="ECO:0000256" key="5">
    <source>
        <dbReference type="ARBA" id="ARBA00022737"/>
    </source>
</evidence>
<evidence type="ECO:0000256" key="2">
    <source>
        <dbReference type="ARBA" id="ARBA00008869"/>
    </source>
</evidence>
<accession>A0AAD9JYA6</accession>
<dbReference type="PROSITE" id="PS50893">
    <property type="entry name" value="ABC_TRANSPORTER_2"/>
    <property type="match status" value="2"/>
</dbReference>
<dbReference type="Proteomes" id="UP001208570">
    <property type="component" value="Unassembled WGS sequence"/>
</dbReference>
<evidence type="ECO:0000256" key="7">
    <source>
        <dbReference type="ARBA" id="ARBA00022840"/>
    </source>
</evidence>
<evidence type="ECO:0000256" key="8">
    <source>
        <dbReference type="ARBA" id="ARBA00022989"/>
    </source>
</evidence>
<keyword evidence="6" id="KW-0547">Nucleotide-binding</keyword>
<gene>
    <name evidence="12" type="ORF">LSH36_120g00027</name>
</gene>
<dbReference type="SUPFAM" id="SSF103473">
    <property type="entry name" value="MFS general substrate transporter"/>
    <property type="match status" value="1"/>
</dbReference>